<organism evidence="8 9">
    <name type="scientific">Didymella heteroderae</name>
    <dbReference type="NCBI Taxonomy" id="1769908"/>
    <lineage>
        <taxon>Eukaryota</taxon>
        <taxon>Fungi</taxon>
        <taxon>Dikarya</taxon>
        <taxon>Ascomycota</taxon>
        <taxon>Pezizomycotina</taxon>
        <taxon>Dothideomycetes</taxon>
        <taxon>Pleosporomycetidae</taxon>
        <taxon>Pleosporales</taxon>
        <taxon>Pleosporineae</taxon>
        <taxon>Didymellaceae</taxon>
        <taxon>Didymella</taxon>
    </lineage>
</organism>
<feature type="transmembrane region" description="Helical" evidence="6">
    <location>
        <begin position="191"/>
        <end position="213"/>
    </location>
</feature>
<evidence type="ECO:0000256" key="3">
    <source>
        <dbReference type="ARBA" id="ARBA00022989"/>
    </source>
</evidence>
<evidence type="ECO:0000256" key="2">
    <source>
        <dbReference type="ARBA" id="ARBA00022692"/>
    </source>
</evidence>
<evidence type="ECO:0000313" key="8">
    <source>
        <dbReference type="EMBL" id="KAF3041098.1"/>
    </source>
</evidence>
<sequence>MDSHSQQDAHPAHNVHPVPDRGPTLIIMMWTLTVLSLLTVILRFVFRMRKSQMGWDDIFMGITWVCFVGWSAVLTLYANRGGCQHIWDVQKRGMDNLTRAILLNWTSQIFGIVGVATGKISISALLLHIMRDTGWTWQRIYLWIVTIVITSCVAISCSLLTFMQCRPPQRLWDPRIEGTCIDPKVMAGYGIFTGSFFTFADASLAVIPLTIFWKLRISRLQRIQLCIVFGLNILTSICSGIKTQYLAELGNRTDQTWATYDIFAWVTAELFLLVVCGTVPTLYPLLRGIQSLLSLIKSKVLPRPASDEELLRESEEVLTIGQIRQRLRRSKTTELTMNVEPNEERMLQIRVRERLNYADKSG</sequence>
<feature type="transmembrane region" description="Helical" evidence="6">
    <location>
        <begin position="25"/>
        <end position="46"/>
    </location>
</feature>
<gene>
    <name evidence="8" type="ORF">E8E12_005891</name>
</gene>
<dbReference type="PANTHER" id="PTHR33048">
    <property type="entry name" value="PTH11-LIKE INTEGRAL MEMBRANE PROTEIN (AFU_ORTHOLOGUE AFUA_5G11245)"/>
    <property type="match status" value="1"/>
</dbReference>
<evidence type="ECO:0000256" key="1">
    <source>
        <dbReference type="ARBA" id="ARBA00004141"/>
    </source>
</evidence>
<reference evidence="8" key="1">
    <citation type="submission" date="2019-04" db="EMBL/GenBank/DDBJ databases">
        <title>Sequencing of skin fungus with MAO and IRED activity.</title>
        <authorList>
            <person name="Marsaioli A.J."/>
            <person name="Bonatto J.M.C."/>
            <person name="Reis Junior O."/>
        </authorList>
    </citation>
    <scope>NUCLEOTIDE SEQUENCE</scope>
    <source>
        <strain evidence="8">28M1</strain>
    </source>
</reference>
<keyword evidence="9" id="KW-1185">Reference proteome</keyword>
<evidence type="ECO:0000313" key="9">
    <source>
        <dbReference type="Proteomes" id="UP000758155"/>
    </source>
</evidence>
<dbReference type="Pfam" id="PF20684">
    <property type="entry name" value="Fung_rhodopsin"/>
    <property type="match status" value="1"/>
</dbReference>
<comment type="caution">
    <text evidence="8">The sequence shown here is derived from an EMBL/GenBank/DDBJ whole genome shotgun (WGS) entry which is preliminary data.</text>
</comment>
<feature type="transmembrane region" description="Helical" evidence="6">
    <location>
        <begin position="109"/>
        <end position="128"/>
    </location>
</feature>
<dbReference type="InterPro" id="IPR049326">
    <property type="entry name" value="Rhodopsin_dom_fungi"/>
</dbReference>
<feature type="transmembrane region" description="Helical" evidence="6">
    <location>
        <begin position="262"/>
        <end position="286"/>
    </location>
</feature>
<dbReference type="InterPro" id="IPR052337">
    <property type="entry name" value="SAT4-like"/>
</dbReference>
<keyword evidence="2 6" id="KW-0812">Transmembrane</keyword>
<evidence type="ECO:0000256" key="5">
    <source>
        <dbReference type="ARBA" id="ARBA00038359"/>
    </source>
</evidence>
<dbReference type="GO" id="GO:0016020">
    <property type="term" value="C:membrane"/>
    <property type="evidence" value="ECO:0007669"/>
    <property type="project" value="UniProtKB-SubCell"/>
</dbReference>
<comment type="subcellular location">
    <subcellularLocation>
        <location evidence="1">Membrane</location>
        <topology evidence="1">Multi-pass membrane protein</topology>
    </subcellularLocation>
</comment>
<keyword evidence="3 6" id="KW-1133">Transmembrane helix</keyword>
<accession>A0A9P4WS31</accession>
<feature type="transmembrane region" description="Helical" evidence="6">
    <location>
        <begin position="225"/>
        <end position="242"/>
    </location>
</feature>
<evidence type="ECO:0000256" key="6">
    <source>
        <dbReference type="SAM" id="Phobius"/>
    </source>
</evidence>
<feature type="transmembrane region" description="Helical" evidence="6">
    <location>
        <begin position="140"/>
        <end position="163"/>
    </location>
</feature>
<evidence type="ECO:0000259" key="7">
    <source>
        <dbReference type="Pfam" id="PF20684"/>
    </source>
</evidence>
<dbReference type="OrthoDB" id="5331848at2759"/>
<proteinExistence type="inferred from homology"/>
<keyword evidence="4 6" id="KW-0472">Membrane</keyword>
<dbReference type="Proteomes" id="UP000758155">
    <property type="component" value="Unassembled WGS sequence"/>
</dbReference>
<feature type="domain" description="Rhodopsin" evidence="7">
    <location>
        <begin position="42"/>
        <end position="287"/>
    </location>
</feature>
<protein>
    <recommendedName>
        <fullName evidence="7">Rhodopsin domain-containing protein</fullName>
    </recommendedName>
</protein>
<dbReference type="AlphaFoldDB" id="A0A9P4WS31"/>
<evidence type="ECO:0000256" key="4">
    <source>
        <dbReference type="ARBA" id="ARBA00023136"/>
    </source>
</evidence>
<feature type="transmembrane region" description="Helical" evidence="6">
    <location>
        <begin position="58"/>
        <end position="78"/>
    </location>
</feature>
<dbReference type="EMBL" id="SWKV01000022">
    <property type="protein sequence ID" value="KAF3041098.1"/>
    <property type="molecule type" value="Genomic_DNA"/>
</dbReference>
<comment type="similarity">
    <text evidence="5">Belongs to the SAT4 family.</text>
</comment>
<name>A0A9P4WS31_9PLEO</name>
<dbReference type="PANTHER" id="PTHR33048:SF47">
    <property type="entry name" value="INTEGRAL MEMBRANE PROTEIN-RELATED"/>
    <property type="match status" value="1"/>
</dbReference>